<name>A0A3S2VLN0_9ACTN</name>
<accession>A0A3S2VLN0</accession>
<evidence type="ECO:0000313" key="2">
    <source>
        <dbReference type="Proteomes" id="UP000283128"/>
    </source>
</evidence>
<organism evidence="1 2">
    <name type="scientific">Streptomyces antnestii</name>
    <dbReference type="NCBI Taxonomy" id="2494256"/>
    <lineage>
        <taxon>Bacteria</taxon>
        <taxon>Bacillati</taxon>
        <taxon>Actinomycetota</taxon>
        <taxon>Actinomycetes</taxon>
        <taxon>Kitasatosporales</taxon>
        <taxon>Streptomycetaceae</taxon>
        <taxon>Streptomyces</taxon>
    </lineage>
</organism>
<protein>
    <submittedName>
        <fullName evidence="1">Uncharacterized protein</fullName>
    </submittedName>
</protein>
<dbReference type="RefSeq" id="WP_127826585.1">
    <property type="nucleotide sequence ID" value="NZ_RZYA01000001.1"/>
</dbReference>
<keyword evidence="2" id="KW-1185">Reference proteome</keyword>
<dbReference type="EMBL" id="RZYA01000001">
    <property type="protein sequence ID" value="RVU28999.1"/>
    <property type="molecule type" value="Genomic_DNA"/>
</dbReference>
<gene>
    <name evidence="1" type="ORF">EOT10_03940</name>
</gene>
<proteinExistence type="predicted"/>
<evidence type="ECO:0000313" key="1">
    <source>
        <dbReference type="EMBL" id="RVU28999.1"/>
    </source>
</evidence>
<dbReference type="AlphaFoldDB" id="A0A3S2VLN0"/>
<dbReference type="OrthoDB" id="4164470at2"/>
<comment type="caution">
    <text evidence="1">The sequence shown here is derived from an EMBL/GenBank/DDBJ whole genome shotgun (WGS) entry which is preliminary data.</text>
</comment>
<dbReference type="Proteomes" id="UP000283128">
    <property type="component" value="Unassembled WGS sequence"/>
</dbReference>
<reference evidence="1 2" key="1">
    <citation type="submission" date="2019-01" db="EMBL/GenBank/DDBJ databases">
        <title>Genome sequences of Streptomyces and Rhizobium isolates collected from root and soil.</title>
        <authorList>
            <person name="Chhettri S."/>
            <person name="Sevigny J.L."/>
            <person name="Sen A."/>
            <person name="Ennis N."/>
            <person name="Tisa L."/>
        </authorList>
    </citation>
    <scope>NUCLEOTIDE SEQUENCE [LARGE SCALE GENOMIC DNA]</scope>
    <source>
        <strain evidence="1 2">San01</strain>
    </source>
</reference>
<sequence length="251" mass="27288">MRRTNIRPSRPALSVSPLEEVESAFLALASPPWPLTLPGSLLPEPGAGVLSVTRVRSRMAHPSCTAEARARVWREVLCRCQAHGEPWCTVAVGFAIPGLRRALSRLPRLAEVEACELEQEVLTAVTTELTAMPAEAEEAGLRLLRAGDRAAHRLLYAAQRARRTAPVPLDENTVARPFSVGGYAEVFEVLERAVGAGVLGKEEAELIAQTRLERRLMAQAANEVGMSVRAAFRRRSAAEQRLAAALAAREF</sequence>